<feature type="compositionally biased region" description="Acidic residues" evidence="1">
    <location>
        <begin position="40"/>
        <end position="51"/>
    </location>
</feature>
<evidence type="ECO:0000313" key="6">
    <source>
        <dbReference type="Proteomes" id="UP000183557"/>
    </source>
</evidence>
<feature type="compositionally biased region" description="Low complexity" evidence="1">
    <location>
        <begin position="66"/>
        <end position="75"/>
    </location>
</feature>
<evidence type="ECO:0000256" key="1">
    <source>
        <dbReference type="SAM" id="MobiDB-lite"/>
    </source>
</evidence>
<keyword evidence="3" id="KW-0732">Signal</keyword>
<dbReference type="Proteomes" id="UP000183557">
    <property type="component" value="Unassembled WGS sequence"/>
</dbReference>
<protein>
    <submittedName>
        <fullName evidence="5">Excalibur calcium-binding domain-containing protein</fullName>
    </submittedName>
</protein>
<reference evidence="6" key="1">
    <citation type="submission" date="2016-10" db="EMBL/GenBank/DDBJ databases">
        <authorList>
            <person name="Varghese N."/>
            <person name="Submissions S."/>
        </authorList>
    </citation>
    <scope>NUCLEOTIDE SEQUENCE [LARGE SCALE GENOMIC DNA]</scope>
    <source>
        <strain evidence="6">CGMCC 1.3704</strain>
    </source>
</reference>
<dbReference type="Pfam" id="PF05901">
    <property type="entry name" value="Excalibur"/>
    <property type="match status" value="1"/>
</dbReference>
<keyword evidence="2" id="KW-1133">Transmembrane helix</keyword>
<evidence type="ECO:0000259" key="4">
    <source>
        <dbReference type="SMART" id="SM00894"/>
    </source>
</evidence>
<feature type="compositionally biased region" description="Acidic residues" evidence="1">
    <location>
        <begin position="76"/>
        <end position="105"/>
    </location>
</feature>
<dbReference type="RefSeq" id="WP_075035869.1">
    <property type="nucleotide sequence ID" value="NZ_FOSB01000003.1"/>
</dbReference>
<feature type="signal peptide" evidence="3">
    <location>
        <begin position="1"/>
        <end position="23"/>
    </location>
</feature>
<keyword evidence="6" id="KW-1185">Reference proteome</keyword>
<dbReference type="OrthoDB" id="565380at2"/>
<feature type="compositionally biased region" description="Basic and acidic residues" evidence="1">
    <location>
        <begin position="52"/>
        <end position="63"/>
    </location>
</feature>
<dbReference type="InterPro" id="IPR008613">
    <property type="entry name" value="Excalibur_Ca-bd_domain"/>
</dbReference>
<evidence type="ECO:0000313" key="5">
    <source>
        <dbReference type="EMBL" id="SFJ66992.1"/>
    </source>
</evidence>
<feature type="transmembrane region" description="Helical" evidence="2">
    <location>
        <begin position="113"/>
        <end position="133"/>
    </location>
</feature>
<feature type="chain" id="PRO_5010278682" evidence="3">
    <location>
        <begin position="24"/>
        <end position="137"/>
    </location>
</feature>
<feature type="domain" description="Excalibur calcium-binding" evidence="4">
    <location>
        <begin position="25"/>
        <end position="66"/>
    </location>
</feature>
<dbReference type="EMBL" id="FOSB01000003">
    <property type="protein sequence ID" value="SFJ66992.1"/>
    <property type="molecule type" value="Genomic_DNA"/>
</dbReference>
<name>A0A1I3T8Z5_HALDA</name>
<dbReference type="SMART" id="SM00894">
    <property type="entry name" value="Excalibur"/>
    <property type="match status" value="1"/>
</dbReference>
<organism evidence="5 6">
    <name type="scientific">Halobacillus dabanensis</name>
    <dbReference type="NCBI Taxonomy" id="240302"/>
    <lineage>
        <taxon>Bacteria</taxon>
        <taxon>Bacillati</taxon>
        <taxon>Bacillota</taxon>
        <taxon>Bacilli</taxon>
        <taxon>Bacillales</taxon>
        <taxon>Bacillaceae</taxon>
        <taxon>Halobacillus</taxon>
    </lineage>
</organism>
<dbReference type="AlphaFoldDB" id="A0A1I3T8Z5"/>
<gene>
    <name evidence="5" type="ORF">SAMN04487936_103268</name>
</gene>
<keyword evidence="2" id="KW-0812">Transmembrane</keyword>
<evidence type="ECO:0000256" key="2">
    <source>
        <dbReference type="SAM" id="Phobius"/>
    </source>
</evidence>
<keyword evidence="2" id="KW-0472">Membrane</keyword>
<sequence length="137" mass="14611">MKKWLTGLFAIGLVFSTSGVVGAAEDKDCSDFETTAEAEAYWEENGYDENNDPDRLDRDKDGIPCESLGGESSESSSDESATEDEEATEEDDSSSDESSGEEGGELPETSAPYATYALLGLGLSVLSGAVFVVRREE</sequence>
<accession>A0A1I3T8Z5</accession>
<proteinExistence type="predicted"/>
<feature type="region of interest" description="Disordered" evidence="1">
    <location>
        <begin position="40"/>
        <end position="111"/>
    </location>
</feature>
<evidence type="ECO:0000256" key="3">
    <source>
        <dbReference type="SAM" id="SignalP"/>
    </source>
</evidence>